<dbReference type="InterPro" id="IPR001650">
    <property type="entry name" value="Helicase_C-like"/>
</dbReference>
<evidence type="ECO:0000313" key="7">
    <source>
        <dbReference type="EMBL" id="PNS16994.1"/>
    </source>
</evidence>
<keyword evidence="3" id="KW-0067">ATP-binding</keyword>
<dbReference type="CDD" id="cd18793">
    <property type="entry name" value="SF2_C_SNF"/>
    <property type="match status" value="1"/>
</dbReference>
<keyword evidence="8" id="KW-1185">Reference proteome</keyword>
<dbReference type="Proteomes" id="UP000243797">
    <property type="component" value="Unassembled WGS sequence"/>
</dbReference>
<reference evidence="7 8" key="1">
    <citation type="submission" date="2017-06" db="EMBL/GenBank/DDBJ databases">
        <title>Draft genome sequence of a variant of Elsinoe murrayae.</title>
        <authorList>
            <person name="Cheng Q."/>
        </authorList>
    </citation>
    <scope>NUCLEOTIDE SEQUENCE [LARGE SCALE GENOMIC DNA]</scope>
    <source>
        <strain evidence="7 8">CQ-2017a</strain>
    </source>
</reference>
<dbReference type="InterPro" id="IPR038718">
    <property type="entry name" value="SNF2-like_sf"/>
</dbReference>
<dbReference type="GO" id="GO:0006281">
    <property type="term" value="P:DNA repair"/>
    <property type="evidence" value="ECO:0007669"/>
    <property type="project" value="TreeGrafter"/>
</dbReference>
<dbReference type="InterPro" id="IPR027417">
    <property type="entry name" value="P-loop_NTPase"/>
</dbReference>
<protein>
    <submittedName>
        <fullName evidence="7">Uncharacterized protein</fullName>
    </submittedName>
</protein>
<dbReference type="Pfam" id="PF00271">
    <property type="entry name" value="Helicase_C"/>
    <property type="match status" value="1"/>
</dbReference>
<feature type="domain" description="Helicase C-terminal" evidence="6">
    <location>
        <begin position="921"/>
        <end position="1093"/>
    </location>
</feature>
<dbReference type="InterPro" id="IPR050628">
    <property type="entry name" value="SNF2_RAD54_helicase_TF"/>
</dbReference>
<accession>A0A2K1QPF8</accession>
<dbReference type="Pfam" id="PF00176">
    <property type="entry name" value="SNF2-rel_dom"/>
    <property type="match status" value="1"/>
</dbReference>
<evidence type="ECO:0000259" key="6">
    <source>
        <dbReference type="PROSITE" id="PS51194"/>
    </source>
</evidence>
<dbReference type="GO" id="GO:0008094">
    <property type="term" value="F:ATP-dependent activity, acting on DNA"/>
    <property type="evidence" value="ECO:0007669"/>
    <property type="project" value="TreeGrafter"/>
</dbReference>
<dbReference type="EMBL" id="NKHZ01000055">
    <property type="protein sequence ID" value="PNS16994.1"/>
    <property type="molecule type" value="Genomic_DNA"/>
</dbReference>
<organism evidence="7 8">
    <name type="scientific">Sphaceloma murrayae</name>
    <dbReference type="NCBI Taxonomy" id="2082308"/>
    <lineage>
        <taxon>Eukaryota</taxon>
        <taxon>Fungi</taxon>
        <taxon>Dikarya</taxon>
        <taxon>Ascomycota</taxon>
        <taxon>Pezizomycotina</taxon>
        <taxon>Dothideomycetes</taxon>
        <taxon>Dothideomycetidae</taxon>
        <taxon>Myriangiales</taxon>
        <taxon>Elsinoaceae</taxon>
        <taxon>Sphaceloma</taxon>
    </lineage>
</organism>
<evidence type="ECO:0000259" key="5">
    <source>
        <dbReference type="PROSITE" id="PS51192"/>
    </source>
</evidence>
<dbReference type="Gene3D" id="3.40.50.10810">
    <property type="entry name" value="Tandem AAA-ATPase domain"/>
    <property type="match status" value="1"/>
</dbReference>
<feature type="compositionally biased region" description="Basic and acidic residues" evidence="4">
    <location>
        <begin position="104"/>
        <end position="116"/>
    </location>
</feature>
<dbReference type="GO" id="GO:0005634">
    <property type="term" value="C:nucleus"/>
    <property type="evidence" value="ECO:0007669"/>
    <property type="project" value="TreeGrafter"/>
</dbReference>
<dbReference type="SMART" id="SM00490">
    <property type="entry name" value="HELICc"/>
    <property type="match status" value="1"/>
</dbReference>
<evidence type="ECO:0000256" key="2">
    <source>
        <dbReference type="ARBA" id="ARBA00022801"/>
    </source>
</evidence>
<comment type="caution">
    <text evidence="7">The sequence shown here is derived from an EMBL/GenBank/DDBJ whole genome shotgun (WGS) entry which is preliminary data.</text>
</comment>
<dbReference type="InParanoid" id="A0A2K1QPF8"/>
<keyword evidence="1" id="KW-0547">Nucleotide-binding</keyword>
<dbReference type="STRING" id="2082308.A0A2K1QPF8"/>
<name>A0A2K1QPF8_9PEZI</name>
<dbReference type="InterPro" id="IPR049730">
    <property type="entry name" value="SNF2/RAD54-like_C"/>
</dbReference>
<evidence type="ECO:0000313" key="8">
    <source>
        <dbReference type="Proteomes" id="UP000243797"/>
    </source>
</evidence>
<feature type="compositionally biased region" description="Acidic residues" evidence="4">
    <location>
        <begin position="818"/>
        <end position="830"/>
    </location>
</feature>
<dbReference type="InterPro" id="IPR000330">
    <property type="entry name" value="SNF2_N"/>
</dbReference>
<evidence type="ECO:0000256" key="4">
    <source>
        <dbReference type="SAM" id="MobiDB-lite"/>
    </source>
</evidence>
<evidence type="ECO:0000256" key="1">
    <source>
        <dbReference type="ARBA" id="ARBA00022741"/>
    </source>
</evidence>
<dbReference type="InterPro" id="IPR014001">
    <property type="entry name" value="Helicase_ATP-bd"/>
</dbReference>
<dbReference type="SMART" id="SM00487">
    <property type="entry name" value="DEXDc"/>
    <property type="match status" value="1"/>
</dbReference>
<feature type="region of interest" description="Disordered" evidence="4">
    <location>
        <begin position="1"/>
        <end position="139"/>
    </location>
</feature>
<dbReference type="SUPFAM" id="SSF52540">
    <property type="entry name" value="P-loop containing nucleoside triphosphate hydrolases"/>
    <property type="match status" value="2"/>
</dbReference>
<dbReference type="Gene3D" id="3.40.50.300">
    <property type="entry name" value="P-loop containing nucleotide triphosphate hydrolases"/>
    <property type="match status" value="1"/>
</dbReference>
<dbReference type="PROSITE" id="PS51192">
    <property type="entry name" value="HELICASE_ATP_BIND_1"/>
    <property type="match status" value="1"/>
</dbReference>
<feature type="compositionally biased region" description="Basic and acidic residues" evidence="4">
    <location>
        <begin position="67"/>
        <end position="77"/>
    </location>
</feature>
<dbReference type="AlphaFoldDB" id="A0A2K1QPF8"/>
<sequence length="1097" mass="121282">MSVAQGDPESDMLAGMEDYVDPGASNVLMPTGPAEQSTNGVATANNPAYTSLSPAVLLNPKTGKQRAQNDPDLKETQKGVPVGPEEAGSSSYSSLLEKHHRVGKREAASLKRQRDPNEEDEDSPKKKGKFSGAGKGGIIGESVREMRQKAQDEEGLGQVLDLTNDDDDDITITGSQTISKNDGDPRREVCIGIISASINADRVPVVGNKALNTKSTWPPSKITYRRIPGQHRQISVRDKSDKHFGYLDLRIADVLGGLLNGQTANKIRLTFYLQPRPKGDERAGEHISASLPCRITMFCARSAVEGIGKLLKGRGFVLADPPLGLREVKELVNPHIKADSKLQRISGVVHPGTTVAHGGVGSFIQRTEEQVKNDVNNIIDNLPNSEGLAKAEPNTALVRTELMDHQKQALYWMKKMETPYDPQDPSLTGLWKHDDTKGGRQAWYNSISGHEVTELPRNLGGLFSDDMGLGKTLSILSLIASTKDAATAFGLSPLPKELLKDSNIEQNTGATLLVCPTGVISNWDEQIRDHMAGIKYYKYYGTKRTRNVKLLASFDIVITSYQTLANEMTRSNSAFNALSRLNWYRVVLDEAHTIKNMQTNAFKGCCSIASPRRWAVTGTPVQNRLDDLGALVKFMKLVPFHEKANWELSFLAKFKSGDSMALDNLKALVGSVMLRRSKKKINIEDPDRYTIELEFSPTERALYEAFMKDSGNKVNAILSDGRLRGKGTAHMLTFITRLRLICCHGRELLSDEDMKVLEGRTVEDAIDIGGEDDLDKPLLTDHEIYNTLSLMRDTSVNQCTMTGCTHWIGNEDPATEANQEESEDDEDDTDKDNVKDDAPLGYMTACYKLLCNKHVDKYKATVAASITTDRYCDCSLCETYHRAALAPITRSGIDAEIERKHQATLNRQNRGDGTYTGPHTKVRALIERLEQNAIESLALPAGEPPIRSVVFSGWTTYMDLIGIGLEDAGIPFLRLDGSMHVRRRAKVIEQFRSDPTYAVLLVSIKAGGQGLNFTAANKVYMMEPQFNPGVENQAVDRVHRIGQTRKVEVVKFVMRDSFEGRIIKLQEQKMALAREAFGEGGKGGLKERMEGLRSLFR</sequence>
<dbReference type="PROSITE" id="PS51194">
    <property type="entry name" value="HELICASE_CTER"/>
    <property type="match status" value="1"/>
</dbReference>
<dbReference type="GO" id="GO:0016787">
    <property type="term" value="F:hydrolase activity"/>
    <property type="evidence" value="ECO:0007669"/>
    <property type="project" value="UniProtKB-KW"/>
</dbReference>
<dbReference type="OrthoDB" id="448448at2759"/>
<dbReference type="PANTHER" id="PTHR45626">
    <property type="entry name" value="TRANSCRIPTION TERMINATION FACTOR 2-RELATED"/>
    <property type="match status" value="1"/>
</dbReference>
<dbReference type="PANTHER" id="PTHR45626:SF52">
    <property type="entry name" value="SINGLE-STRANDED DNA-DEPENDENT ATPASE (EUROFUNG)"/>
    <property type="match status" value="1"/>
</dbReference>
<dbReference type="CDD" id="cd18008">
    <property type="entry name" value="DEXDc_SHPRH-like"/>
    <property type="match status" value="1"/>
</dbReference>
<keyword evidence="2" id="KW-0378">Hydrolase</keyword>
<feature type="domain" description="Helicase ATP-binding" evidence="5">
    <location>
        <begin position="452"/>
        <end position="638"/>
    </location>
</feature>
<gene>
    <name evidence="7" type="ORF">CAC42_4958</name>
</gene>
<evidence type="ECO:0000256" key="3">
    <source>
        <dbReference type="ARBA" id="ARBA00022840"/>
    </source>
</evidence>
<proteinExistence type="predicted"/>
<feature type="region of interest" description="Disordered" evidence="4">
    <location>
        <begin position="810"/>
        <end position="836"/>
    </location>
</feature>
<feature type="compositionally biased region" description="Polar residues" evidence="4">
    <location>
        <begin position="34"/>
        <end position="53"/>
    </location>
</feature>
<dbReference type="GO" id="GO:0005524">
    <property type="term" value="F:ATP binding"/>
    <property type="evidence" value="ECO:0007669"/>
    <property type="project" value="UniProtKB-KW"/>
</dbReference>